<dbReference type="OrthoDB" id="1451596at2"/>
<name>A0A4Q5LS75_9SPHI</name>
<feature type="domain" description="MacB-like periplasmic core" evidence="8">
    <location>
        <begin position="521"/>
        <end position="642"/>
    </location>
</feature>
<feature type="transmembrane region" description="Helical" evidence="6">
    <location>
        <begin position="741"/>
        <end position="769"/>
    </location>
</feature>
<accession>A0A4Q5LS75</accession>
<evidence type="ECO:0000256" key="5">
    <source>
        <dbReference type="ARBA" id="ARBA00023136"/>
    </source>
</evidence>
<comment type="subcellular location">
    <subcellularLocation>
        <location evidence="1">Cell membrane</location>
        <topology evidence="1">Multi-pass membrane protein</topology>
    </subcellularLocation>
</comment>
<feature type="domain" description="MacB-like periplasmic core" evidence="8">
    <location>
        <begin position="24"/>
        <end position="256"/>
    </location>
</feature>
<evidence type="ECO:0000313" key="9">
    <source>
        <dbReference type="EMBL" id="RYU92428.1"/>
    </source>
</evidence>
<feature type="transmembrane region" description="Helical" evidence="6">
    <location>
        <begin position="789"/>
        <end position="809"/>
    </location>
</feature>
<organism evidence="9 10">
    <name type="scientific">Mucilaginibacter terrigena</name>
    <dbReference type="NCBI Taxonomy" id="2492395"/>
    <lineage>
        <taxon>Bacteria</taxon>
        <taxon>Pseudomonadati</taxon>
        <taxon>Bacteroidota</taxon>
        <taxon>Sphingobacteriia</taxon>
        <taxon>Sphingobacteriales</taxon>
        <taxon>Sphingobacteriaceae</taxon>
        <taxon>Mucilaginibacter</taxon>
    </lineage>
</organism>
<keyword evidence="2" id="KW-1003">Cell membrane</keyword>
<keyword evidence="4 6" id="KW-1133">Transmembrane helix</keyword>
<keyword evidence="3 6" id="KW-0812">Transmembrane</keyword>
<dbReference type="Pfam" id="PF02687">
    <property type="entry name" value="FtsX"/>
    <property type="match status" value="2"/>
</dbReference>
<dbReference type="PANTHER" id="PTHR30572:SF18">
    <property type="entry name" value="ABC-TYPE MACROLIDE FAMILY EXPORT SYSTEM PERMEASE COMPONENT 2"/>
    <property type="match status" value="1"/>
</dbReference>
<proteinExistence type="predicted"/>
<feature type="transmembrane region" description="Helical" evidence="6">
    <location>
        <begin position="446"/>
        <end position="469"/>
    </location>
</feature>
<reference evidence="9 10" key="1">
    <citation type="submission" date="2019-02" db="EMBL/GenBank/DDBJ databases">
        <title>Bacterial novel species Mucilaginibacter sp. 17JY9-4 isolated from soil.</title>
        <authorList>
            <person name="Jung H.-Y."/>
        </authorList>
    </citation>
    <scope>NUCLEOTIDE SEQUENCE [LARGE SCALE GENOMIC DNA]</scope>
    <source>
        <strain evidence="9 10">17JY9-4</strain>
    </source>
</reference>
<dbReference type="InterPro" id="IPR025857">
    <property type="entry name" value="MacB_PCD"/>
</dbReference>
<dbReference type="AlphaFoldDB" id="A0A4Q5LS75"/>
<feature type="transmembrane region" description="Helical" evidence="6">
    <location>
        <begin position="305"/>
        <end position="326"/>
    </location>
</feature>
<evidence type="ECO:0000259" key="7">
    <source>
        <dbReference type="Pfam" id="PF02687"/>
    </source>
</evidence>
<keyword evidence="10" id="KW-1185">Reference proteome</keyword>
<evidence type="ECO:0000256" key="6">
    <source>
        <dbReference type="SAM" id="Phobius"/>
    </source>
</evidence>
<dbReference type="InterPro" id="IPR050250">
    <property type="entry name" value="Macrolide_Exporter_MacB"/>
</dbReference>
<evidence type="ECO:0000259" key="8">
    <source>
        <dbReference type="Pfam" id="PF12704"/>
    </source>
</evidence>
<feature type="transmembrane region" description="Helical" evidence="6">
    <location>
        <begin position="705"/>
        <end position="729"/>
    </location>
</feature>
<evidence type="ECO:0000256" key="3">
    <source>
        <dbReference type="ARBA" id="ARBA00022692"/>
    </source>
</evidence>
<feature type="domain" description="ABC3 transporter permease C-terminal" evidence="7">
    <location>
        <begin position="711"/>
        <end position="820"/>
    </location>
</feature>
<feature type="transmembrane region" description="Helical" evidence="6">
    <location>
        <begin position="351"/>
        <end position="380"/>
    </location>
</feature>
<comment type="caution">
    <text evidence="9">The sequence shown here is derived from an EMBL/GenBank/DDBJ whole genome shotgun (WGS) entry which is preliminary data.</text>
</comment>
<evidence type="ECO:0000256" key="2">
    <source>
        <dbReference type="ARBA" id="ARBA00022475"/>
    </source>
</evidence>
<sequence length="828" mass="92003">MTQNMIKNYFKIALRGFKKHKLFTLINVVGLSIGISAALVIYLIVYFDFTFDKFHKDPERIYRVTTDYSFAGEVGHNSGVTLALAPAIKSEVTGVDIIAPFYTYDQTTVVIPNGTAADNKVKNQPGIIFTDENYFKFINYKWLAGNPKTSLKNPDQVVLTSAQAKIYFPKLAYADMMGKEVIYDDSVKTTVSGIVAPITERTDFMYHDFISSITATTNSYLKANFEQPQWGNTNSASQLFIKLSPTASAAKVEKQLNVMLNKHNPPRPEDKGNTQGFTLQPLKAIHFDQVYGGMEGARTANKTTLYGLLVIAAFLLILGCINFINLTTAQASQRAKEIGIRKTMGSRRGQLIAQFLSETFLITLLAVIISVAAAPLILKIFADFVPKEISLNIVHHPDVILFLLILVVVVSGLSGFYPALVLSGYKPVDVLKNQVQSGSSKSRSVWLRKSLTVTQFVIAQFFIMATVLVSKQIYYALHKDLGFRKEAIVNISTPFKQLNTDKQQVFLNKIRSIPQIQLISVGGAPPSSNNTNSTTVNYLDGKKEVKTDLQQKFADENYLKVYNIKLLAGRNLRTSDTTGGGGTLINNTYARILGFRKPDDAIGKILDYNGKKKQIIGVTADFYQRSLHAPIKPLAILQPTTNKYNNRTFHILLKPETAGGAEWKAGMAAIEKVWKNIYPEDDFSYNFFDDNIAKFYTAEQNTSKLLNWATGLSVFISCLGLLGLAIYTTTQRTKEIGVRKVLGATVAQIVTLLSTELIWLIVLAFVLVTPIAYYAMHKWMENFADRTTISWWIFALSGAGMLAAALFTLSFQTVKAAIANPVRSLRSE</sequence>
<dbReference type="InterPro" id="IPR003838">
    <property type="entry name" value="ABC3_permease_C"/>
</dbReference>
<dbReference type="GO" id="GO:0022857">
    <property type="term" value="F:transmembrane transporter activity"/>
    <property type="evidence" value="ECO:0007669"/>
    <property type="project" value="TreeGrafter"/>
</dbReference>
<gene>
    <name evidence="9" type="ORF">EWM62_03060</name>
</gene>
<dbReference type="EMBL" id="SEWG01000001">
    <property type="protein sequence ID" value="RYU92428.1"/>
    <property type="molecule type" value="Genomic_DNA"/>
</dbReference>
<dbReference type="Proteomes" id="UP000293331">
    <property type="component" value="Unassembled WGS sequence"/>
</dbReference>
<evidence type="ECO:0000313" key="10">
    <source>
        <dbReference type="Proteomes" id="UP000293331"/>
    </source>
</evidence>
<feature type="domain" description="ABC3 transporter permease C-terminal" evidence="7">
    <location>
        <begin position="310"/>
        <end position="425"/>
    </location>
</feature>
<protein>
    <submittedName>
        <fullName evidence="9">ABC transporter permease</fullName>
    </submittedName>
</protein>
<evidence type="ECO:0000256" key="4">
    <source>
        <dbReference type="ARBA" id="ARBA00022989"/>
    </source>
</evidence>
<dbReference type="PANTHER" id="PTHR30572">
    <property type="entry name" value="MEMBRANE COMPONENT OF TRANSPORTER-RELATED"/>
    <property type="match status" value="1"/>
</dbReference>
<keyword evidence="5 6" id="KW-0472">Membrane</keyword>
<feature type="transmembrane region" description="Helical" evidence="6">
    <location>
        <begin position="400"/>
        <end position="425"/>
    </location>
</feature>
<dbReference type="Pfam" id="PF12704">
    <property type="entry name" value="MacB_PCD"/>
    <property type="match status" value="2"/>
</dbReference>
<dbReference type="GO" id="GO:0005886">
    <property type="term" value="C:plasma membrane"/>
    <property type="evidence" value="ECO:0007669"/>
    <property type="project" value="UniProtKB-SubCell"/>
</dbReference>
<feature type="transmembrane region" description="Helical" evidence="6">
    <location>
        <begin position="21"/>
        <end position="47"/>
    </location>
</feature>
<evidence type="ECO:0000256" key="1">
    <source>
        <dbReference type="ARBA" id="ARBA00004651"/>
    </source>
</evidence>